<evidence type="ECO:0000256" key="3">
    <source>
        <dbReference type="SAM" id="MobiDB-lite"/>
    </source>
</evidence>
<evidence type="ECO:0000256" key="1">
    <source>
        <dbReference type="ARBA" id="ARBA00022679"/>
    </source>
</evidence>
<accession>A0AA38CUM9</accession>
<feature type="transmembrane region" description="Helical" evidence="4">
    <location>
        <begin position="125"/>
        <end position="158"/>
    </location>
</feature>
<reference evidence="5" key="1">
    <citation type="journal article" date="2014" name="Int. J. Syst. Evol. Microbiol.">
        <title>Complete genome sequence of Corynebacterium casei LMG S-19264T (=DSM 44701T), isolated from a smear-ripened cheese.</title>
        <authorList>
            <consortium name="US DOE Joint Genome Institute (JGI-PGF)"/>
            <person name="Walter F."/>
            <person name="Albersmeier A."/>
            <person name="Kalinowski J."/>
            <person name="Ruckert C."/>
        </authorList>
    </citation>
    <scope>NUCLEOTIDE SEQUENCE</scope>
    <source>
        <strain evidence="5">NBRC 112290</strain>
    </source>
</reference>
<dbReference type="InterPro" id="IPR048254">
    <property type="entry name" value="CDP_ALCOHOL_P_TRANSF_CS"/>
</dbReference>
<feature type="transmembrane region" description="Helical" evidence="4">
    <location>
        <begin position="25"/>
        <end position="44"/>
    </location>
</feature>
<dbReference type="InterPro" id="IPR043130">
    <property type="entry name" value="CDP-OH_PTrfase_TM_dom"/>
</dbReference>
<evidence type="ECO:0000256" key="4">
    <source>
        <dbReference type="SAM" id="Phobius"/>
    </source>
</evidence>
<keyword evidence="4" id="KW-1133">Transmembrane helix</keyword>
<comment type="similarity">
    <text evidence="2">Belongs to the CDP-alcohol phosphatidyltransferase class-I family.</text>
</comment>
<keyword evidence="6" id="KW-1185">Reference proteome</keyword>
<dbReference type="GO" id="GO:0016020">
    <property type="term" value="C:membrane"/>
    <property type="evidence" value="ECO:0007669"/>
    <property type="project" value="InterPro"/>
</dbReference>
<reference evidence="5" key="2">
    <citation type="submission" date="2023-02" db="EMBL/GenBank/DDBJ databases">
        <authorList>
            <person name="Sun Q."/>
            <person name="Mori K."/>
        </authorList>
    </citation>
    <scope>NUCLEOTIDE SEQUENCE</scope>
    <source>
        <strain evidence="5">NBRC 112290</strain>
    </source>
</reference>
<organism evidence="5 6">
    <name type="scientific">Litorihabitans aurantiacus</name>
    <dbReference type="NCBI Taxonomy" id="1930061"/>
    <lineage>
        <taxon>Bacteria</taxon>
        <taxon>Bacillati</taxon>
        <taxon>Actinomycetota</taxon>
        <taxon>Actinomycetes</taxon>
        <taxon>Micrococcales</taxon>
        <taxon>Beutenbergiaceae</taxon>
        <taxon>Litorihabitans</taxon>
    </lineage>
</organism>
<dbReference type="EMBL" id="BSUM01000001">
    <property type="protein sequence ID" value="GMA32919.1"/>
    <property type="molecule type" value="Genomic_DNA"/>
</dbReference>
<feature type="compositionally biased region" description="Low complexity" evidence="3">
    <location>
        <begin position="206"/>
        <end position="223"/>
    </location>
</feature>
<dbReference type="GO" id="GO:0016780">
    <property type="term" value="F:phosphotransferase activity, for other substituted phosphate groups"/>
    <property type="evidence" value="ECO:0007669"/>
    <property type="project" value="InterPro"/>
</dbReference>
<evidence type="ECO:0000313" key="5">
    <source>
        <dbReference type="EMBL" id="GMA32919.1"/>
    </source>
</evidence>
<protein>
    <recommendedName>
        <fullName evidence="7">CDP-alcohol phosphatidyltransferase family protein</fullName>
    </recommendedName>
</protein>
<feature type="region of interest" description="Disordered" evidence="3">
    <location>
        <begin position="185"/>
        <end position="244"/>
    </location>
</feature>
<comment type="caution">
    <text evidence="5">The sequence shown here is derived from an EMBL/GenBank/DDBJ whole genome shotgun (WGS) entry which is preliminary data.</text>
</comment>
<proteinExistence type="inferred from homology"/>
<dbReference type="GO" id="GO:0008654">
    <property type="term" value="P:phospholipid biosynthetic process"/>
    <property type="evidence" value="ECO:0007669"/>
    <property type="project" value="InterPro"/>
</dbReference>
<dbReference type="Proteomes" id="UP001157161">
    <property type="component" value="Unassembled WGS sequence"/>
</dbReference>
<dbReference type="PROSITE" id="PS00379">
    <property type="entry name" value="CDP_ALCOHOL_P_TRANSF"/>
    <property type="match status" value="1"/>
</dbReference>
<dbReference type="Gene3D" id="1.20.120.1760">
    <property type="match status" value="1"/>
</dbReference>
<name>A0AA38CUM9_9MICO</name>
<evidence type="ECO:0000313" key="6">
    <source>
        <dbReference type="Proteomes" id="UP001157161"/>
    </source>
</evidence>
<keyword evidence="4" id="KW-0472">Membrane</keyword>
<sequence>MAAPVGAVLAAGSLAAVVGAGPLPGSAAVLAALVVPGLAAASVLRRRPPAAGPADLVTLARTALIGVVAATTVLALVGQVPVRTWPLAAVAGVALALDAVDGWVARRTGTASEAGGRLDMESDAALLLVLSALLVPVVGWFALLVGGMRYAFVLIGWWRPALRGELRFSQFRRVVAAVQGSASSSRSCRSCLPRSPPRSPRPPSPCWRSRSAATSSPSSAGTPRGDGRERRRRPRLVGDGTGRG</sequence>
<dbReference type="InterPro" id="IPR000462">
    <property type="entry name" value="CDP-OH_P_trans"/>
</dbReference>
<gene>
    <name evidence="5" type="ORF">GCM10025875_29110</name>
</gene>
<dbReference type="AlphaFoldDB" id="A0AA38CUM9"/>
<feature type="transmembrane region" description="Helical" evidence="4">
    <location>
        <begin position="84"/>
        <end position="104"/>
    </location>
</feature>
<dbReference type="Pfam" id="PF01066">
    <property type="entry name" value="CDP-OH_P_transf"/>
    <property type="match status" value="1"/>
</dbReference>
<feature type="transmembrane region" description="Helical" evidence="4">
    <location>
        <begin position="56"/>
        <end position="78"/>
    </location>
</feature>
<feature type="compositionally biased region" description="Pro residues" evidence="3">
    <location>
        <begin position="194"/>
        <end position="205"/>
    </location>
</feature>
<evidence type="ECO:0008006" key="7">
    <source>
        <dbReference type="Google" id="ProtNLM"/>
    </source>
</evidence>
<evidence type="ECO:0000256" key="2">
    <source>
        <dbReference type="RuleBase" id="RU003750"/>
    </source>
</evidence>
<keyword evidence="4" id="KW-0812">Transmembrane</keyword>
<keyword evidence="1 2" id="KW-0808">Transferase</keyword>